<dbReference type="InterPro" id="IPR033635">
    <property type="entry name" value="ANKS1/Caskin"/>
</dbReference>
<keyword evidence="2 3" id="KW-0040">ANK repeat</keyword>
<feature type="region of interest" description="Disordered" evidence="5">
    <location>
        <begin position="513"/>
        <end position="567"/>
    </location>
</feature>
<dbReference type="PROSITE" id="PS50088">
    <property type="entry name" value="ANK_REPEAT"/>
    <property type="match status" value="5"/>
</dbReference>
<dbReference type="Pfam" id="PF00536">
    <property type="entry name" value="SAM_1"/>
    <property type="match status" value="1"/>
</dbReference>
<dbReference type="PROSITE" id="PS50105">
    <property type="entry name" value="SAM_DOMAIN"/>
    <property type="match status" value="2"/>
</dbReference>
<feature type="compositionally biased region" description="Polar residues" evidence="5">
    <location>
        <begin position="296"/>
        <end position="305"/>
    </location>
</feature>
<dbReference type="Pfam" id="PF00640">
    <property type="entry name" value="PID"/>
    <property type="match status" value="1"/>
</dbReference>
<keyword evidence="1" id="KW-0677">Repeat</keyword>
<protein>
    <submittedName>
        <fullName evidence="8">Ankyrin repeat and sterile alpha motif domain-containing protein 1B</fullName>
    </submittedName>
</protein>
<dbReference type="InterPro" id="IPR011993">
    <property type="entry name" value="PH-like_dom_sf"/>
</dbReference>
<dbReference type="Pfam" id="PF00023">
    <property type="entry name" value="Ank"/>
    <property type="match status" value="1"/>
</dbReference>
<feature type="repeat" description="ANK" evidence="3">
    <location>
        <begin position="81"/>
        <end position="113"/>
    </location>
</feature>
<feature type="repeat" description="ANK" evidence="3">
    <location>
        <begin position="117"/>
        <end position="149"/>
    </location>
</feature>
<evidence type="ECO:0000256" key="3">
    <source>
        <dbReference type="PROSITE-ProRule" id="PRU00023"/>
    </source>
</evidence>
<dbReference type="EMBL" id="LSMT01000028">
    <property type="protein sequence ID" value="PFX32045.1"/>
    <property type="molecule type" value="Genomic_DNA"/>
</dbReference>
<dbReference type="GO" id="GO:0005829">
    <property type="term" value="C:cytosol"/>
    <property type="evidence" value="ECO:0007669"/>
    <property type="project" value="TreeGrafter"/>
</dbReference>
<dbReference type="Pfam" id="PF07647">
    <property type="entry name" value="SAM_2"/>
    <property type="match status" value="1"/>
</dbReference>
<dbReference type="SUPFAM" id="SSF47769">
    <property type="entry name" value="SAM/Pointed domain"/>
    <property type="match status" value="2"/>
</dbReference>
<feature type="coiled-coil region" evidence="4">
    <location>
        <begin position="1262"/>
        <end position="1289"/>
    </location>
</feature>
<dbReference type="STRING" id="50429.A0A2B4SUG9"/>
<dbReference type="InterPro" id="IPR013761">
    <property type="entry name" value="SAM/pointed_sf"/>
</dbReference>
<dbReference type="SMART" id="SM00248">
    <property type="entry name" value="ANK"/>
    <property type="match status" value="6"/>
</dbReference>
<feature type="region of interest" description="Disordered" evidence="5">
    <location>
        <begin position="339"/>
        <end position="375"/>
    </location>
</feature>
<dbReference type="Gene3D" id="1.10.150.50">
    <property type="entry name" value="Transcription Factor, Ets-1"/>
    <property type="match status" value="2"/>
</dbReference>
<evidence type="ECO:0000256" key="5">
    <source>
        <dbReference type="SAM" id="MobiDB-lite"/>
    </source>
</evidence>
<reference evidence="9" key="1">
    <citation type="journal article" date="2017" name="bioRxiv">
        <title>Comparative analysis of the genomes of Stylophora pistillata and Acropora digitifera provides evidence for extensive differences between species of corals.</title>
        <authorList>
            <person name="Voolstra C.R."/>
            <person name="Li Y."/>
            <person name="Liew Y.J."/>
            <person name="Baumgarten S."/>
            <person name="Zoccola D."/>
            <person name="Flot J.-F."/>
            <person name="Tambutte S."/>
            <person name="Allemand D."/>
            <person name="Aranda M."/>
        </authorList>
    </citation>
    <scope>NUCLEOTIDE SEQUENCE [LARGE SCALE GENOMIC DNA]</scope>
</reference>
<evidence type="ECO:0000256" key="2">
    <source>
        <dbReference type="ARBA" id="ARBA00023043"/>
    </source>
</evidence>
<keyword evidence="9" id="KW-1185">Reference proteome</keyword>
<comment type="caution">
    <text evidence="8">The sequence shown here is derived from an EMBL/GenBank/DDBJ whole genome shotgun (WGS) entry which is preliminary data.</text>
</comment>
<feature type="repeat" description="ANK" evidence="3">
    <location>
        <begin position="217"/>
        <end position="249"/>
    </location>
</feature>
<evidence type="ECO:0000313" key="8">
    <source>
        <dbReference type="EMBL" id="PFX32045.1"/>
    </source>
</evidence>
<feature type="region of interest" description="Disordered" evidence="5">
    <location>
        <begin position="923"/>
        <end position="1054"/>
    </location>
</feature>
<keyword evidence="4" id="KW-0175">Coiled coil</keyword>
<feature type="repeat" description="ANK" evidence="3">
    <location>
        <begin position="48"/>
        <end position="80"/>
    </location>
</feature>
<dbReference type="PROSITE" id="PS01179">
    <property type="entry name" value="PID"/>
    <property type="match status" value="1"/>
</dbReference>
<dbReference type="InterPro" id="IPR036770">
    <property type="entry name" value="Ankyrin_rpt-contain_sf"/>
</dbReference>
<feature type="compositionally biased region" description="Basic residues" evidence="5">
    <location>
        <begin position="945"/>
        <end position="954"/>
    </location>
</feature>
<feature type="region of interest" description="Disordered" evidence="5">
    <location>
        <begin position="1332"/>
        <end position="1353"/>
    </location>
</feature>
<feature type="compositionally biased region" description="Polar residues" evidence="5">
    <location>
        <begin position="630"/>
        <end position="639"/>
    </location>
</feature>
<dbReference type="SUPFAM" id="SSF48403">
    <property type="entry name" value="Ankyrin repeat"/>
    <property type="match status" value="1"/>
</dbReference>
<sequence>MGKEQDLLQAAKTGNVAHIEKILGHKTRKSGIQSLMSRTVNSNHQDELGYTPLHYAALNGHRSSAELLLKYDASTNIPDNSGNFPLHLAAWNGHADVARVLINTGPSRANVNEQNGTEDTALHSASQFGQSLVVAVLLENHADPYIRNSRQESPLDLAAQYGRMEAVKQLLSYHPNLLDDVTVVRTHTPLHLAARNGHMNVVSYFLSCGMDVNTSGASGTALHEAALYGKVDVVNLLLQCGIDVTVVDSSNKTVLDLLVSHPSGRTREIKELIYASSLKEPVSKLRRQKTEYKPGTRNSARTSGTFPGYPERPKSMAVPRRPTYDTVPRQTVVDSNFLRRSGTYDAVPTQRTRQESFKQPSYDTVPPPKAASERHTLNETQYDKVGSRTPNNNNFPPLDEGYYLMGAPEQPSTELPPGYSLVGVPGYPGAVTNGRCPLRPGSTYTEVRKEGETTVSPWKGPPSQIREGNYSYLGFPGSAGEKEPLTVSGMAGKDIPGYCLVGETTRPLAQLQNQSGGTYDHVNLPSRPNPDANQHNSVYEVPFSSLRGKGNGQEANDTPVQVPPRVSRGQSLDVYENTSIGNQPVKQPRQQATNYDFVSLPPRKATMEQPSYDIVPPLSRAPDDQRGSLEVSSSATGGRTPTDRPCPLDAPGYEIVQPRKFGSFAGNSAPEMQPFAALPGYEAMAPPQDEGYEKLAPPPDIPQQLSSRGDYETLAMISPQRTGSQTEPPRVTQQRTSAVNIPGSTSLYEFPPPMTSPVYEIAPSPRNATQLPPRQTQTAPPPQAPVNYGVQWIEKEPEQAQPKVPPRRMNDYCDWQSLKKQNLTSAASPPKSGPYEKVRLEGPSEAGIVDLDKMRWRESRGSGGDYCTLSPSAVRPGETINRDSIASSVSYVSEPTMTPPFSPPSPNTAEASVFEVFGSLQPSDMTTIPEAPGDVQDQPNPPRPIPRKRTKPKLLPRDDSLHDEEYATQLGETTRAESSSASLERSQDPFSFPPAIASAQKMDSPKNSNFAELHKRFSPHSSRENIFSDVNASPGGERQEPDGAESQNDVRPSPLVYENVLFRRSDEVNKTEASDTLENGTVVKRDDSVGRPGSYRLSTLSAESPMDEREEWEKIEAFLSSISQIDVPHTLEQQIADAGKAGTIAGWLKALDLGQYESCLVANGFDNIMFLNGVLEDDDLMVIGIVDFNHRRTIMEAVKTLKPCPRLSDPVSTKPESLEDWLELLSLSEYFVVFQHNDITSMKRIRMLWEVELTSVLEINSLGHRKRIMASLKEEVKNIEREEPSENTELEDSSAALEVQLAELKMYCPDEKPLAITTTVATREGDLLAAAEEMTDGPKKANKRKSKEHGSMRWKHEPSMLLNGSVNYGTLYLGSHAVKTITGLQSTVEASRKIRLSTAKLQKIPSVMLSVSVKGIKFIDARSKIMVSNHDIRNISYITQDPEDKRVFAYIAKDAKTNNHYCHVFRMDTMTLSDEITMTIGQAFELAFSHFK</sequence>
<dbReference type="PRINTS" id="PR01415">
    <property type="entry name" value="ANKYRIN"/>
</dbReference>
<feature type="domain" description="PID" evidence="6">
    <location>
        <begin position="1362"/>
        <end position="1491"/>
    </location>
</feature>
<evidence type="ECO:0000259" key="7">
    <source>
        <dbReference type="PROSITE" id="PS50105"/>
    </source>
</evidence>
<dbReference type="InterPro" id="IPR006020">
    <property type="entry name" value="PTB/PI_dom"/>
</dbReference>
<evidence type="ECO:0000256" key="1">
    <source>
        <dbReference type="ARBA" id="ARBA00022737"/>
    </source>
</evidence>
<dbReference type="PROSITE" id="PS50297">
    <property type="entry name" value="ANK_REP_REGION"/>
    <property type="match status" value="4"/>
</dbReference>
<dbReference type="SMART" id="SM00462">
    <property type="entry name" value="PTB"/>
    <property type="match status" value="1"/>
</dbReference>
<dbReference type="PANTHER" id="PTHR24174">
    <property type="entry name" value="ANKYRIN REPEAT AND STERILE ALPHA MOTIF DOMAIN-CONTAINING PROTEIN 1"/>
    <property type="match status" value="1"/>
</dbReference>
<organism evidence="8 9">
    <name type="scientific">Stylophora pistillata</name>
    <name type="common">Smooth cauliflower coral</name>
    <dbReference type="NCBI Taxonomy" id="50429"/>
    <lineage>
        <taxon>Eukaryota</taxon>
        <taxon>Metazoa</taxon>
        <taxon>Cnidaria</taxon>
        <taxon>Anthozoa</taxon>
        <taxon>Hexacorallia</taxon>
        <taxon>Scleractinia</taxon>
        <taxon>Astrocoeniina</taxon>
        <taxon>Pocilloporidae</taxon>
        <taxon>Stylophora</taxon>
    </lineage>
</organism>
<feature type="compositionally biased region" description="Low complexity" evidence="5">
    <location>
        <begin position="768"/>
        <end position="778"/>
    </location>
</feature>
<dbReference type="Gene3D" id="1.25.40.20">
    <property type="entry name" value="Ankyrin repeat-containing domain"/>
    <property type="match status" value="2"/>
</dbReference>
<accession>A0A2B4SUG9</accession>
<feature type="region of interest" description="Disordered" evidence="5">
    <location>
        <begin position="602"/>
        <end position="649"/>
    </location>
</feature>
<proteinExistence type="predicted"/>
<dbReference type="OrthoDB" id="10039052at2759"/>
<dbReference type="PANTHER" id="PTHR24174:SF1">
    <property type="entry name" value="IP14385P"/>
    <property type="match status" value="1"/>
</dbReference>
<dbReference type="Pfam" id="PF12796">
    <property type="entry name" value="Ank_2"/>
    <property type="match status" value="2"/>
</dbReference>
<evidence type="ECO:0000313" key="9">
    <source>
        <dbReference type="Proteomes" id="UP000225706"/>
    </source>
</evidence>
<evidence type="ECO:0000256" key="4">
    <source>
        <dbReference type="SAM" id="Coils"/>
    </source>
</evidence>
<dbReference type="InterPro" id="IPR001660">
    <property type="entry name" value="SAM"/>
</dbReference>
<evidence type="ECO:0000259" key="6">
    <source>
        <dbReference type="PROSITE" id="PS01179"/>
    </source>
</evidence>
<dbReference type="SMART" id="SM00454">
    <property type="entry name" value="SAM"/>
    <property type="match status" value="2"/>
</dbReference>
<feature type="region of interest" description="Disordered" evidence="5">
    <location>
        <begin position="685"/>
        <end position="706"/>
    </location>
</feature>
<name>A0A2B4SUG9_STYPI</name>
<feature type="domain" description="SAM" evidence="7">
    <location>
        <begin position="1139"/>
        <end position="1204"/>
    </location>
</feature>
<feature type="repeat" description="ANK" evidence="3">
    <location>
        <begin position="185"/>
        <end position="217"/>
    </location>
</feature>
<feature type="compositionally biased region" description="Basic and acidic residues" evidence="5">
    <location>
        <begin position="955"/>
        <end position="965"/>
    </location>
</feature>
<dbReference type="Gene3D" id="2.30.29.30">
    <property type="entry name" value="Pleckstrin-homology domain (PH domain)/Phosphotyrosine-binding domain (PTB)"/>
    <property type="match status" value="1"/>
</dbReference>
<dbReference type="InterPro" id="IPR002110">
    <property type="entry name" value="Ankyrin_rpt"/>
</dbReference>
<dbReference type="SUPFAM" id="SSF50729">
    <property type="entry name" value="PH domain-like"/>
    <property type="match status" value="1"/>
</dbReference>
<feature type="region of interest" description="Disordered" evidence="5">
    <location>
        <begin position="285"/>
        <end position="322"/>
    </location>
</feature>
<gene>
    <name evidence="8" type="primary">ANKS1B</name>
    <name evidence="8" type="ORF">AWC38_SpisGene3175</name>
</gene>
<feature type="domain" description="SAM" evidence="7">
    <location>
        <begin position="1213"/>
        <end position="1278"/>
    </location>
</feature>
<feature type="region of interest" description="Disordered" evidence="5">
    <location>
        <begin position="763"/>
        <end position="782"/>
    </location>
</feature>
<dbReference type="Proteomes" id="UP000225706">
    <property type="component" value="Unassembled WGS sequence"/>
</dbReference>